<feature type="compositionally biased region" description="Basic and acidic residues" evidence="1">
    <location>
        <begin position="504"/>
        <end position="520"/>
    </location>
</feature>
<protein>
    <recommendedName>
        <fullName evidence="2">HD domain-containing protein</fullName>
    </recommendedName>
</protein>
<gene>
    <name evidence="3" type="ORF">RDB_LOCUS184701</name>
</gene>
<proteinExistence type="predicted"/>
<dbReference type="AlphaFoldDB" id="A0A8H3EFS3"/>
<dbReference type="PANTHER" id="PTHR11373:SF4">
    <property type="entry name" value="DEOXYNUCLEOSIDE TRIPHOSPHATE TRIPHOSPHOHYDROLASE SAMHD1"/>
    <property type="match status" value="1"/>
</dbReference>
<feature type="domain" description="HD" evidence="2">
    <location>
        <begin position="103"/>
        <end position="240"/>
    </location>
</feature>
<dbReference type="Pfam" id="PF01966">
    <property type="entry name" value="HD"/>
    <property type="match status" value="1"/>
</dbReference>
<dbReference type="PANTHER" id="PTHR11373">
    <property type="entry name" value="DEOXYNUCLEOSIDE TRIPHOSPHATE TRIPHOSPHOHYDROLASE"/>
    <property type="match status" value="1"/>
</dbReference>
<name>A0A8H3EFS3_9AGAM</name>
<dbReference type="SUPFAM" id="SSF109604">
    <property type="entry name" value="HD-domain/PDEase-like"/>
    <property type="match status" value="1"/>
</dbReference>
<dbReference type="GO" id="GO:0008832">
    <property type="term" value="F:dGTPase activity"/>
    <property type="evidence" value="ECO:0007669"/>
    <property type="project" value="TreeGrafter"/>
</dbReference>
<accession>A0A8H3EFS3</accession>
<feature type="region of interest" description="Disordered" evidence="1">
    <location>
        <begin position="29"/>
        <end position="48"/>
    </location>
</feature>
<comment type="caution">
    <text evidence="3">The sequence shown here is derived from an EMBL/GenBank/DDBJ whole genome shotgun (WGS) entry which is preliminary data.</text>
</comment>
<evidence type="ECO:0000259" key="2">
    <source>
        <dbReference type="PROSITE" id="PS51831"/>
    </source>
</evidence>
<dbReference type="CDD" id="cd00077">
    <property type="entry name" value="HDc"/>
    <property type="match status" value="1"/>
</dbReference>
<feature type="region of interest" description="Disordered" evidence="1">
    <location>
        <begin position="489"/>
        <end position="591"/>
    </location>
</feature>
<dbReference type="InterPro" id="IPR045509">
    <property type="entry name" value="HD_assoc_2"/>
</dbReference>
<dbReference type="Proteomes" id="UP000663827">
    <property type="component" value="Unassembled WGS sequence"/>
</dbReference>
<dbReference type="PROSITE" id="PS51831">
    <property type="entry name" value="HD"/>
    <property type="match status" value="1"/>
</dbReference>
<dbReference type="Pfam" id="PF19276">
    <property type="entry name" value="HD_assoc_2"/>
    <property type="match status" value="1"/>
</dbReference>
<reference evidence="3" key="1">
    <citation type="submission" date="2021-01" db="EMBL/GenBank/DDBJ databases">
        <authorList>
            <person name="Kaushik A."/>
        </authorList>
    </citation>
    <scope>NUCLEOTIDE SEQUENCE</scope>
    <source>
        <strain evidence="3">AG5</strain>
    </source>
</reference>
<dbReference type="GO" id="GO:0006203">
    <property type="term" value="P:dGTP catabolic process"/>
    <property type="evidence" value="ECO:0007669"/>
    <property type="project" value="TreeGrafter"/>
</dbReference>
<dbReference type="SMART" id="SM00471">
    <property type="entry name" value="HDc"/>
    <property type="match status" value="1"/>
</dbReference>
<dbReference type="InterPro" id="IPR003607">
    <property type="entry name" value="HD/PDEase_dom"/>
</dbReference>
<evidence type="ECO:0000313" key="3">
    <source>
        <dbReference type="EMBL" id="CAE7230292.1"/>
    </source>
</evidence>
<dbReference type="EMBL" id="CAJNJQ010006518">
    <property type="protein sequence ID" value="CAE7230292.1"/>
    <property type="molecule type" value="Genomic_DNA"/>
</dbReference>
<feature type="compositionally biased region" description="Polar residues" evidence="1">
    <location>
        <begin position="582"/>
        <end position="591"/>
    </location>
</feature>
<dbReference type="Gene3D" id="3.30.70.2760">
    <property type="match status" value="1"/>
</dbReference>
<dbReference type="GO" id="GO:0005634">
    <property type="term" value="C:nucleus"/>
    <property type="evidence" value="ECO:0007669"/>
    <property type="project" value="TreeGrafter"/>
</dbReference>
<dbReference type="InterPro" id="IPR050135">
    <property type="entry name" value="dGTPase-like"/>
</dbReference>
<organism evidence="3 4">
    <name type="scientific">Rhizoctonia solani</name>
    <dbReference type="NCBI Taxonomy" id="456999"/>
    <lineage>
        <taxon>Eukaryota</taxon>
        <taxon>Fungi</taxon>
        <taxon>Dikarya</taxon>
        <taxon>Basidiomycota</taxon>
        <taxon>Agaricomycotina</taxon>
        <taxon>Agaricomycetes</taxon>
        <taxon>Cantharellales</taxon>
        <taxon>Ceratobasidiaceae</taxon>
        <taxon>Rhizoctonia</taxon>
    </lineage>
</organism>
<sequence length="591" mass="66632">MSLQIQQSSVPTTPLPRITLLATSSSMAQYPSPLTESENELPSSQASTTLEGYSRAYKDPVHDYVELPAALSCIIDTPQFQRLRELKQLGSAYYVFPGAAHNRFEHCLGVAHLARRMVERLKSHQPELGIDERDVKCVTIAGLCHDLGHGPFSHVWDNKFIPAVLPGTKWTHEMGSEMMFDAICTDYDVNISADEQNFIKDLIRGRPELSIGRVPPEKPFLFEIVANNRNGIDVDKFDYIQRDTHAVGNKMNDVTSRLIRSARVINNEICYADKDWYMVSQLFESRFSLHKMIYNHKSCKAIELMIVDALVLANPVLHLADKIHSAEDYLHLNDSILLEIERSKAPELEKSREIIHRIRTRQLYKQVDMYMYAVEHRDTLKLLTPEKAAEVVKTIEIPGGADAELAAEDVAIDMTLIHLGMKDKRPVDLVKFYGKRNPNVSSRAAPENASHVFSQSSQELCFLHGIQSSKFGIVQTACREVLKQLFPSEPDEAVETPSTPKMSKSLESRSESPAKYDSRKSSQGRSVSTPFAHNPFTTVPPNYRENGSPQLQNSLNGKRNRGSGHNTPDHPDPKRIRPLPLTDQSSPTRKR</sequence>
<evidence type="ECO:0000313" key="4">
    <source>
        <dbReference type="Proteomes" id="UP000663827"/>
    </source>
</evidence>
<evidence type="ECO:0000256" key="1">
    <source>
        <dbReference type="SAM" id="MobiDB-lite"/>
    </source>
</evidence>
<dbReference type="InterPro" id="IPR006674">
    <property type="entry name" value="HD_domain"/>
</dbReference>
<dbReference type="Gene3D" id="1.10.3210.10">
    <property type="entry name" value="Hypothetical protein af1432"/>
    <property type="match status" value="1"/>
</dbReference>
<feature type="compositionally biased region" description="Polar residues" evidence="1">
    <location>
        <begin position="521"/>
        <end position="557"/>
    </location>
</feature>